<protein>
    <submittedName>
        <fullName evidence="2">Uncharacterized protein</fullName>
    </submittedName>
</protein>
<accession>A0A0E9TQC3</accession>
<feature type="signal peptide" evidence="1">
    <location>
        <begin position="1"/>
        <end position="21"/>
    </location>
</feature>
<dbReference type="EMBL" id="GBXM01053654">
    <property type="protein sequence ID" value="JAH54923.1"/>
    <property type="molecule type" value="Transcribed_RNA"/>
</dbReference>
<organism evidence="2">
    <name type="scientific">Anguilla anguilla</name>
    <name type="common">European freshwater eel</name>
    <name type="synonym">Muraena anguilla</name>
    <dbReference type="NCBI Taxonomy" id="7936"/>
    <lineage>
        <taxon>Eukaryota</taxon>
        <taxon>Metazoa</taxon>
        <taxon>Chordata</taxon>
        <taxon>Craniata</taxon>
        <taxon>Vertebrata</taxon>
        <taxon>Euteleostomi</taxon>
        <taxon>Actinopterygii</taxon>
        <taxon>Neopterygii</taxon>
        <taxon>Teleostei</taxon>
        <taxon>Anguilliformes</taxon>
        <taxon>Anguillidae</taxon>
        <taxon>Anguilla</taxon>
    </lineage>
</organism>
<feature type="chain" id="PRO_5002432786" evidence="1">
    <location>
        <begin position="22"/>
        <end position="51"/>
    </location>
</feature>
<dbReference type="AlphaFoldDB" id="A0A0E9TQC3"/>
<proteinExistence type="predicted"/>
<reference evidence="2" key="2">
    <citation type="journal article" date="2015" name="Fish Shellfish Immunol.">
        <title>Early steps in the European eel (Anguilla anguilla)-Vibrio vulnificus interaction in the gills: Role of the RtxA13 toxin.</title>
        <authorList>
            <person name="Callol A."/>
            <person name="Pajuelo D."/>
            <person name="Ebbesson L."/>
            <person name="Teles M."/>
            <person name="MacKenzie S."/>
            <person name="Amaro C."/>
        </authorList>
    </citation>
    <scope>NUCLEOTIDE SEQUENCE</scope>
</reference>
<keyword evidence="1" id="KW-0732">Signal</keyword>
<sequence>MSHLYLSLLVYLQALPKVTFPCTNNFQTSYNCQQHYIILFMHAACCLCLQI</sequence>
<reference evidence="2" key="1">
    <citation type="submission" date="2014-11" db="EMBL/GenBank/DDBJ databases">
        <authorList>
            <person name="Amaro Gonzalez C."/>
        </authorList>
    </citation>
    <scope>NUCLEOTIDE SEQUENCE</scope>
</reference>
<evidence type="ECO:0000256" key="1">
    <source>
        <dbReference type="SAM" id="SignalP"/>
    </source>
</evidence>
<evidence type="ECO:0000313" key="2">
    <source>
        <dbReference type="EMBL" id="JAH54923.1"/>
    </source>
</evidence>
<name>A0A0E9TQC3_ANGAN</name>